<protein>
    <submittedName>
        <fullName evidence="3">Putative g-patch domain</fullName>
    </submittedName>
</protein>
<dbReference type="PANTHER" id="PTHR13384">
    <property type="entry name" value="G PATCH DOMAIN-CONTAINING PROTEIN 1"/>
    <property type="match status" value="1"/>
</dbReference>
<organism evidence="3 4">
    <name type="scientific">Phaeomoniella chlamydospora</name>
    <name type="common">Phaeoacremonium chlamydosporum</name>
    <dbReference type="NCBI Taxonomy" id="158046"/>
    <lineage>
        <taxon>Eukaryota</taxon>
        <taxon>Fungi</taxon>
        <taxon>Dikarya</taxon>
        <taxon>Ascomycota</taxon>
        <taxon>Pezizomycotina</taxon>
        <taxon>Eurotiomycetes</taxon>
        <taxon>Chaetothyriomycetidae</taxon>
        <taxon>Phaeomoniellales</taxon>
        <taxon>Phaeomoniellaceae</taxon>
        <taxon>Phaeomoniella</taxon>
    </lineage>
</organism>
<dbReference type="AlphaFoldDB" id="A0A0G2GV44"/>
<feature type="compositionally biased region" description="Basic residues" evidence="1">
    <location>
        <begin position="255"/>
        <end position="270"/>
    </location>
</feature>
<proteinExistence type="predicted"/>
<feature type="compositionally biased region" description="Basic and acidic residues" evidence="1">
    <location>
        <begin position="301"/>
        <end position="312"/>
    </location>
</feature>
<evidence type="ECO:0000256" key="1">
    <source>
        <dbReference type="SAM" id="MobiDB-lite"/>
    </source>
</evidence>
<dbReference type="Pfam" id="PF01585">
    <property type="entry name" value="G-patch"/>
    <property type="match status" value="1"/>
</dbReference>
<keyword evidence="4" id="KW-1185">Reference proteome</keyword>
<dbReference type="GO" id="GO:0006397">
    <property type="term" value="P:mRNA processing"/>
    <property type="evidence" value="ECO:0007669"/>
    <property type="project" value="InterPro"/>
</dbReference>
<reference evidence="3 4" key="2">
    <citation type="submission" date="2015-05" db="EMBL/GenBank/DDBJ databases">
        <authorList>
            <person name="Morales-Cruz A."/>
            <person name="Amrine K.C."/>
            <person name="Cantu D."/>
        </authorList>
    </citation>
    <scope>NUCLEOTIDE SEQUENCE [LARGE SCALE GENOMIC DNA]</scope>
    <source>
        <strain evidence="3">UCRPC4</strain>
    </source>
</reference>
<feature type="region of interest" description="Disordered" evidence="1">
    <location>
        <begin position="685"/>
        <end position="704"/>
    </location>
</feature>
<feature type="compositionally biased region" description="Polar residues" evidence="1">
    <location>
        <begin position="641"/>
        <end position="669"/>
    </location>
</feature>
<accession>A0A0G2GV44</accession>
<feature type="domain" description="G-patch" evidence="2">
    <location>
        <begin position="152"/>
        <end position="218"/>
    </location>
</feature>
<feature type="compositionally biased region" description="Low complexity" evidence="1">
    <location>
        <begin position="560"/>
        <end position="572"/>
    </location>
</feature>
<dbReference type="PANTHER" id="PTHR13384:SF19">
    <property type="entry name" value="G PATCH DOMAIN-CONTAINING PROTEIN 1"/>
    <property type="match status" value="1"/>
</dbReference>
<dbReference type="EMBL" id="LCWF01000028">
    <property type="protein sequence ID" value="KKY27128.1"/>
    <property type="molecule type" value="Genomic_DNA"/>
</dbReference>
<dbReference type="GO" id="GO:0003723">
    <property type="term" value="F:RNA binding"/>
    <property type="evidence" value="ECO:0007669"/>
    <property type="project" value="TreeGrafter"/>
</dbReference>
<dbReference type="Proteomes" id="UP000053317">
    <property type="component" value="Unassembled WGS sequence"/>
</dbReference>
<feature type="region of interest" description="Disordered" evidence="1">
    <location>
        <begin position="557"/>
        <end position="600"/>
    </location>
</feature>
<evidence type="ECO:0000313" key="3">
    <source>
        <dbReference type="EMBL" id="KKY27128.1"/>
    </source>
</evidence>
<reference evidence="3 4" key="1">
    <citation type="submission" date="2015-05" db="EMBL/GenBank/DDBJ databases">
        <title>Distinctive expansion of gene families associated with plant cell wall degradation and secondary metabolism in the genomes of grapevine trunk pathogens.</title>
        <authorList>
            <person name="Lawrence D.P."/>
            <person name="Travadon R."/>
            <person name="Rolshausen P.E."/>
            <person name="Baumgartner K."/>
        </authorList>
    </citation>
    <scope>NUCLEOTIDE SEQUENCE [LARGE SCALE GENOMIC DNA]</scope>
    <source>
        <strain evidence="3">UCRPC4</strain>
    </source>
</reference>
<feature type="region of interest" description="Disordered" evidence="1">
    <location>
        <begin position="367"/>
        <end position="395"/>
    </location>
</feature>
<dbReference type="Pfam" id="PF26093">
    <property type="entry name" value="HTH_TGH"/>
    <property type="match status" value="1"/>
</dbReference>
<feature type="compositionally biased region" description="Polar residues" evidence="1">
    <location>
        <begin position="685"/>
        <end position="696"/>
    </location>
</feature>
<dbReference type="InterPro" id="IPR011666">
    <property type="entry name" value="DUF1604"/>
</dbReference>
<feature type="region of interest" description="Disordered" evidence="1">
    <location>
        <begin position="171"/>
        <end position="195"/>
    </location>
</feature>
<feature type="region of interest" description="Disordered" evidence="1">
    <location>
        <begin position="441"/>
        <end position="476"/>
    </location>
</feature>
<evidence type="ECO:0000313" key="4">
    <source>
        <dbReference type="Proteomes" id="UP000053317"/>
    </source>
</evidence>
<dbReference type="PROSITE" id="PS50174">
    <property type="entry name" value="G_PATCH"/>
    <property type="match status" value="1"/>
</dbReference>
<evidence type="ECO:0000259" key="2">
    <source>
        <dbReference type="PROSITE" id="PS50174"/>
    </source>
</evidence>
<dbReference type="InterPro" id="IPR000467">
    <property type="entry name" value="G_patch_dom"/>
</dbReference>
<gene>
    <name evidence="3" type="ORF">UCRPC4_g01264</name>
</gene>
<sequence>MAFKRNFGAYKADLQKQESPYAFYGTPLPPLDDQVRDDGSYVPIWKQEVTDERGRKRLHGAFTGGFSAGYFNTVGSKEGWTPSTFVSSRQNRMKDSKNAYQQRPEDFMDEDDIREAEESKKLSTNEAFSGFGSTADDVKRRGGFFDLFKPTGETKGVQLLRRMGWREGQGIGPKVRRKAKTDAGEADDGEEHILAPENPPLTAIVHKTDSKGLGYGGEAKLESWIGQNYARLEAKQDEASSDEEEGLGPAFTAPKFRKRPKDAKQSKRKGGFGVGILNGTGSDDEDPYEMGPKISYNRTIGGDKPKKKKEDLGGSNPLLKTKPTFVSKKVAASKAPSGFRKCHDGRYPPEGFTLSSQLDAFSSMAISDDSLRPPEVPKEWKSSKMPQERDNVSGGYVSTADAARNSTLDAKARATLLGEAQLPGKSVFDFLSPAARDRIVQASGKTNLPEGRGEAPPPGFETSEDDKQRALEASVPSLDEEVAIQALQRGIGGWMPYAEDESKRARYRTFLEIKAGLQHGLPEKPPEMPKDNWITEMYEFARAAQVFKPVSGMMASRFTSSSQPHGSSSDPSTVPAAESLLSKPTSSKPEDPADQAAKLGMFGPMTRTITNFYPTRLLCKRFNVKPPANVSFDPGDDHNGDSGNQQKATQLASGSRFQSAGFQTPSTDMASKEQIQHMLSSTTLATEQGGSASNIPGPQPVAGSGITVVDAERNEALEAERPGEAVFKAIFGSDDEDEE</sequence>
<comment type="caution">
    <text evidence="3">The sequence shown here is derived from an EMBL/GenBank/DDBJ whole genome shotgun (WGS) entry which is preliminary data.</text>
</comment>
<dbReference type="Pfam" id="PF07713">
    <property type="entry name" value="DUF1604"/>
    <property type="match status" value="1"/>
</dbReference>
<dbReference type="GO" id="GO:0005634">
    <property type="term" value="C:nucleus"/>
    <property type="evidence" value="ECO:0007669"/>
    <property type="project" value="TreeGrafter"/>
</dbReference>
<feature type="region of interest" description="Disordered" evidence="1">
    <location>
        <begin position="234"/>
        <end position="327"/>
    </location>
</feature>
<feature type="region of interest" description="Disordered" evidence="1">
    <location>
        <begin position="629"/>
        <end position="673"/>
    </location>
</feature>
<feature type="compositionally biased region" description="Basic and acidic residues" evidence="1">
    <location>
        <begin position="369"/>
        <end position="391"/>
    </location>
</feature>
<dbReference type="OrthoDB" id="20507at2759"/>
<name>A0A0G2GV44_PHACM</name>